<organism evidence="3 4">
    <name type="scientific">Mycena venus</name>
    <dbReference type="NCBI Taxonomy" id="2733690"/>
    <lineage>
        <taxon>Eukaryota</taxon>
        <taxon>Fungi</taxon>
        <taxon>Dikarya</taxon>
        <taxon>Basidiomycota</taxon>
        <taxon>Agaricomycotina</taxon>
        <taxon>Agaricomycetes</taxon>
        <taxon>Agaricomycetidae</taxon>
        <taxon>Agaricales</taxon>
        <taxon>Marasmiineae</taxon>
        <taxon>Mycenaceae</taxon>
        <taxon>Mycena</taxon>
    </lineage>
</organism>
<reference evidence="3" key="1">
    <citation type="submission" date="2020-05" db="EMBL/GenBank/DDBJ databases">
        <title>Mycena genomes resolve the evolution of fungal bioluminescence.</title>
        <authorList>
            <person name="Tsai I.J."/>
        </authorList>
    </citation>
    <scope>NUCLEOTIDE SEQUENCE</scope>
    <source>
        <strain evidence="3">CCC161011</strain>
    </source>
</reference>
<feature type="domain" description="Rhamnogalacturonase A/B/Epimerase-like pectate lyase" evidence="2">
    <location>
        <begin position="76"/>
        <end position="307"/>
    </location>
</feature>
<dbReference type="InterPro" id="IPR011050">
    <property type="entry name" value="Pectin_lyase_fold/virulence"/>
</dbReference>
<evidence type="ECO:0000256" key="1">
    <source>
        <dbReference type="SAM" id="SignalP"/>
    </source>
</evidence>
<evidence type="ECO:0000259" key="2">
    <source>
        <dbReference type="Pfam" id="PF12708"/>
    </source>
</evidence>
<dbReference type="InterPro" id="IPR012334">
    <property type="entry name" value="Pectin_lyas_fold"/>
</dbReference>
<feature type="chain" id="PRO_5034537507" evidence="1">
    <location>
        <begin position="37"/>
        <end position="1006"/>
    </location>
</feature>
<dbReference type="OrthoDB" id="1046782at2759"/>
<dbReference type="Gene3D" id="2.160.20.10">
    <property type="entry name" value="Single-stranded right-handed beta-helix, Pectin lyase-like"/>
    <property type="match status" value="2"/>
</dbReference>
<proteinExistence type="predicted"/>
<dbReference type="PANTHER" id="PTHR47791:SF2">
    <property type="entry name" value="ENDO MANNANASE, GH76 FAMILY (EUROFUNG)"/>
    <property type="match status" value="1"/>
</dbReference>
<evidence type="ECO:0000313" key="4">
    <source>
        <dbReference type="Proteomes" id="UP000620124"/>
    </source>
</evidence>
<comment type="caution">
    <text evidence="3">The sequence shown here is derived from an EMBL/GenBank/DDBJ whole genome shotgun (WGS) entry which is preliminary data.</text>
</comment>
<dbReference type="Pfam" id="PF12708">
    <property type="entry name" value="Pect-lyase_RHGA_epim"/>
    <property type="match status" value="2"/>
</dbReference>
<dbReference type="Proteomes" id="UP000620124">
    <property type="component" value="Unassembled WGS sequence"/>
</dbReference>
<dbReference type="PANTHER" id="PTHR47791">
    <property type="entry name" value="MEIOTICALLY UP-REGULATED GENE 191 PROTEIN"/>
    <property type="match status" value="1"/>
</dbReference>
<sequence length="1006" mass="106554">MPRIVESLCCALLSVGAMHSSRILFRLLVGIPAALASCAAPPTPSGSATDVFWMDTESLHADGTSPFNPTAGYKVFRNVITDYQAVGDGVHDDTANINAAISAMGRCGEGCNSSTVSPAVIYFPHGKYRITSPVIPYYFTSLIGDYNSKPHLIADPGFNGIAVIDADPYIPGEAGPNGAGVNWWTNQNNFFRSVRNFVIDTSGMPANEYGTGIHWQVGQATSIVNVDFIMNAASGTMHQGIYMENGSGGFMSDLTFTGGAFGMWVSNQQFTIRNVQITNAVSAIYQLWNWGFTWQNIQITNCAVGFDLHTGGLTLATQSAGGVVILDSTIENTGIGVRMDSTQATSLGGSVILDNVAFSGITTANIQDPSGTLLAANVSPVRQWFQGNAYTGTGVRTYERGTFNTPPTKAPALLDSTGNFFSKSRPQYNTYTSSQFISVKSVGGAVGNGVHDDSDAINSFLADNVGCGILFFDSGVYLVSKTIFVPAGAQIVGDMYPTILGSGTAFQDQMTPTPVLRVGDAGDSGILEISELVISTTGGSQGAVGIEWNVNGPNQGDTGMWDVHVRLGGAIGTNVQLAECPTTSTDLTKCATAYIGFHVTGQASGYFENVWVWNADHDLDAPSQGMINAFSARGILSESSVGPVWLVGTASEHHVLFQYSFLNAQNIYAGMIQTETPYFQPTPDPPAPFSINTAIGDPDEIFKDAWGLVITNSANIFVYGAGLYSFFQTYGQACVDTQNCQSNIALIDDKSAAVYIYQLTTTGTVVMLTQTPSIALINATNNIDGYASTATFWGSSSATVPPPYTHPPVNLPQTACTQVEGWVAGWANYALDNYYEALANDPGTGEQTGCGCFPAIAQAWEEPVVMEAVTNWAWASGQIANGGDEGANALASSVFISEELSGSPSETGGDFGGGNDDVLWAALAWMKYYQYYEATVETKLTALLNGAKAFIDDVGATIGDDPCPGGVLWKPASSKTTPAKNTITNALFIQASATYYSITMAVKMHF</sequence>
<dbReference type="Gene3D" id="1.50.10.20">
    <property type="match status" value="1"/>
</dbReference>
<feature type="domain" description="Rhamnogalacturonase A/B/Epimerase-like pectate lyase" evidence="2">
    <location>
        <begin position="436"/>
        <end position="551"/>
    </location>
</feature>
<dbReference type="SUPFAM" id="SSF51126">
    <property type="entry name" value="Pectin lyase-like"/>
    <property type="match status" value="2"/>
</dbReference>
<keyword evidence="4" id="KW-1185">Reference proteome</keyword>
<protein>
    <submittedName>
        <fullName evidence="3">Glucan 1,3-beta-glucosidase</fullName>
    </submittedName>
</protein>
<dbReference type="InterPro" id="IPR024535">
    <property type="entry name" value="RHGA/B-epi-like_pectate_lyase"/>
</dbReference>
<keyword evidence="1" id="KW-0732">Signal</keyword>
<evidence type="ECO:0000313" key="3">
    <source>
        <dbReference type="EMBL" id="KAF7368568.1"/>
    </source>
</evidence>
<gene>
    <name evidence="3" type="ORF">MVEN_00180100</name>
</gene>
<dbReference type="InterPro" id="IPR053169">
    <property type="entry name" value="MUG_Protein"/>
</dbReference>
<dbReference type="CDD" id="cd23668">
    <property type="entry name" value="GH55_beta13glucanase-like"/>
    <property type="match status" value="1"/>
</dbReference>
<accession>A0A8H6YWV1</accession>
<feature type="signal peptide" evidence="1">
    <location>
        <begin position="1"/>
        <end position="36"/>
    </location>
</feature>
<name>A0A8H6YWV1_9AGAR</name>
<dbReference type="EMBL" id="JACAZI010000002">
    <property type="protein sequence ID" value="KAF7368568.1"/>
    <property type="molecule type" value="Genomic_DNA"/>
</dbReference>
<dbReference type="AlphaFoldDB" id="A0A8H6YWV1"/>